<organism evidence="2 3">
    <name type="scientific">Holothuria leucospilota</name>
    <name type="common">Black long sea cucumber</name>
    <name type="synonym">Mertensiothuria leucospilota</name>
    <dbReference type="NCBI Taxonomy" id="206669"/>
    <lineage>
        <taxon>Eukaryota</taxon>
        <taxon>Metazoa</taxon>
        <taxon>Echinodermata</taxon>
        <taxon>Eleutherozoa</taxon>
        <taxon>Echinozoa</taxon>
        <taxon>Holothuroidea</taxon>
        <taxon>Aspidochirotacea</taxon>
        <taxon>Aspidochirotida</taxon>
        <taxon>Holothuriidae</taxon>
        <taxon>Holothuria</taxon>
    </lineage>
</organism>
<dbReference type="AlphaFoldDB" id="A0A9Q0YR53"/>
<keyword evidence="3" id="KW-1185">Reference proteome</keyword>
<comment type="caution">
    <text evidence="2">The sequence shown here is derived from an EMBL/GenBank/DDBJ whole genome shotgun (WGS) entry which is preliminary data.</text>
</comment>
<keyword evidence="1" id="KW-0175">Coiled coil</keyword>
<gene>
    <name evidence="2" type="ORF">HOLleu_32084</name>
</gene>
<sequence length="264" mass="28944">MGALASVQSLAKNVLLDNGLGDREDVDAKLAEIEERLSFLQENTNAKLKNFYNEILLEASGNEGTSVSVPICNVVDKVESTYVGKSEEMVNALFDTIHSVVESALGGDWKESVSTLIGGTLEAFFGATKINTSGMTEEKKTYSVVWAHNALIRLDILVTKTDLNQMAGLKKSTETFGGYIMVVSVVDMQKVKKEVFMYEFSQFIHEISKEDPEAIKLLNAQIRESKEIIESIGGIYKGFLDIGVGGNFYNAKPANAEPENARPE</sequence>
<evidence type="ECO:0000313" key="2">
    <source>
        <dbReference type="EMBL" id="KAJ8027052.1"/>
    </source>
</evidence>
<dbReference type="Proteomes" id="UP001152320">
    <property type="component" value="Chromosome 16"/>
</dbReference>
<proteinExistence type="predicted"/>
<accession>A0A9Q0YR53</accession>
<reference evidence="2" key="1">
    <citation type="submission" date="2021-10" db="EMBL/GenBank/DDBJ databases">
        <title>Tropical sea cucumber genome reveals ecological adaptation and Cuvierian tubules defense mechanism.</title>
        <authorList>
            <person name="Chen T."/>
        </authorList>
    </citation>
    <scope>NUCLEOTIDE SEQUENCE</scope>
    <source>
        <strain evidence="2">Nanhai2018</strain>
        <tissue evidence="2">Muscle</tissue>
    </source>
</reference>
<feature type="coiled-coil region" evidence="1">
    <location>
        <begin position="23"/>
        <end position="50"/>
    </location>
</feature>
<evidence type="ECO:0000313" key="3">
    <source>
        <dbReference type="Proteomes" id="UP001152320"/>
    </source>
</evidence>
<name>A0A9Q0YR53_HOLLE</name>
<dbReference type="EMBL" id="JAIZAY010000016">
    <property type="protein sequence ID" value="KAJ8027052.1"/>
    <property type="molecule type" value="Genomic_DNA"/>
</dbReference>
<protein>
    <submittedName>
        <fullName evidence="2">Uncharacterized protein</fullName>
    </submittedName>
</protein>
<evidence type="ECO:0000256" key="1">
    <source>
        <dbReference type="SAM" id="Coils"/>
    </source>
</evidence>